<evidence type="ECO:0000313" key="4">
    <source>
        <dbReference type="EMBL" id="SDA50215.1"/>
    </source>
</evidence>
<comment type="cofactor">
    <cofactor evidence="3">
        <name>Mg(2+)</name>
        <dbReference type="ChEBI" id="CHEBI:18420"/>
    </cofactor>
    <text evidence="3">Binds 2 magnesium ions per subunit.</text>
</comment>
<evidence type="ECO:0000256" key="1">
    <source>
        <dbReference type="ARBA" id="ARBA00010702"/>
    </source>
</evidence>
<dbReference type="RefSeq" id="WP_159427843.1">
    <property type="nucleotide sequence ID" value="NZ_FMXA01000010.1"/>
</dbReference>
<sequence length="352" mass="38038">MANIEKFRGAMLGEVCGDALGYPLVTLNTGKIIRHYGPFGLRTMVKPKDKNAKALISDNSQMMLAAIDGLLWGDAKKLTPRDGVYRGLMRWYYSQTGEEPKRGQKTWTRRQPHEKKVCLVRERFMHERRMPEQGVLNALSNEKKGTIKVTVNESKGSAVLTRNVPTGLLFAKEPEQAFMEGVANSALTHSEPTAYLAGGAVASLTAYLASGLSLPKSLAKVARMLATAKGGDEVTLLLTAAIEQANKHPAGKGGAWDHLDSIRSLGTGDTAAEALAIAVYCINAVDDPFEAIVVAANHDGRSTVTAALTGALEGVRFGDSFLPAYWTDDVEGGDIARQMADMLFVTEEKREV</sequence>
<organism evidence="4 5">
    <name type="scientific">Allisonella histaminiformans</name>
    <dbReference type="NCBI Taxonomy" id="209880"/>
    <lineage>
        <taxon>Bacteria</taxon>
        <taxon>Bacillati</taxon>
        <taxon>Bacillota</taxon>
        <taxon>Negativicutes</taxon>
        <taxon>Veillonellales</taxon>
        <taxon>Veillonellaceae</taxon>
        <taxon>Allisonella</taxon>
    </lineage>
</organism>
<name>A0A1G5VZ30_9FIRM</name>
<comment type="similarity">
    <text evidence="1">Belongs to the ADP-ribosylglycohydrolase family.</text>
</comment>
<dbReference type="Gene3D" id="1.10.4080.10">
    <property type="entry name" value="ADP-ribosylation/Crystallin J1"/>
    <property type="match status" value="1"/>
</dbReference>
<feature type="binding site" evidence="3">
    <location>
        <position position="57"/>
    </location>
    <ligand>
        <name>Mg(2+)</name>
        <dbReference type="ChEBI" id="CHEBI:18420"/>
        <label>1</label>
    </ligand>
</feature>
<dbReference type="InterPro" id="IPR050792">
    <property type="entry name" value="ADP-ribosylglycohydrolase"/>
</dbReference>
<reference evidence="4 5" key="1">
    <citation type="submission" date="2016-10" db="EMBL/GenBank/DDBJ databases">
        <authorList>
            <person name="de Groot N.N."/>
        </authorList>
    </citation>
    <scope>NUCLEOTIDE SEQUENCE [LARGE SCALE GENOMIC DNA]</scope>
    <source>
        <strain evidence="4 5">DSM 15230</strain>
    </source>
</reference>
<dbReference type="SUPFAM" id="SSF101478">
    <property type="entry name" value="ADP-ribosylglycohydrolase"/>
    <property type="match status" value="1"/>
</dbReference>
<dbReference type="STRING" id="209880.SAMN02910343_00955"/>
<feature type="binding site" evidence="3">
    <location>
        <position position="58"/>
    </location>
    <ligand>
        <name>Mg(2+)</name>
        <dbReference type="ChEBI" id="CHEBI:18420"/>
        <label>1</label>
    </ligand>
</feature>
<dbReference type="Proteomes" id="UP000199689">
    <property type="component" value="Unassembled WGS sequence"/>
</dbReference>
<gene>
    <name evidence="4" type="ORF">SAMN02910343_00955</name>
</gene>
<dbReference type="GO" id="GO:0046872">
    <property type="term" value="F:metal ion binding"/>
    <property type="evidence" value="ECO:0007669"/>
    <property type="project" value="UniProtKB-KW"/>
</dbReference>
<dbReference type="OrthoDB" id="9798107at2"/>
<dbReference type="InterPro" id="IPR005502">
    <property type="entry name" value="Ribosyl_crysJ1"/>
</dbReference>
<dbReference type="EMBL" id="FMXA01000010">
    <property type="protein sequence ID" value="SDA50215.1"/>
    <property type="molecule type" value="Genomic_DNA"/>
</dbReference>
<dbReference type="GeneID" id="87755981"/>
<dbReference type="GO" id="GO:0016787">
    <property type="term" value="F:hydrolase activity"/>
    <property type="evidence" value="ECO:0007669"/>
    <property type="project" value="UniProtKB-KW"/>
</dbReference>
<dbReference type="AlphaFoldDB" id="A0A1G5VZ30"/>
<keyword evidence="5" id="KW-1185">Reference proteome</keyword>
<keyword evidence="3" id="KW-0479">Metal-binding</keyword>
<dbReference type="PANTHER" id="PTHR16222">
    <property type="entry name" value="ADP-RIBOSYLGLYCOHYDROLASE"/>
    <property type="match status" value="1"/>
</dbReference>
<dbReference type="Pfam" id="PF03747">
    <property type="entry name" value="ADP_ribosyl_GH"/>
    <property type="match status" value="1"/>
</dbReference>
<keyword evidence="2 4" id="KW-0378">Hydrolase</keyword>
<keyword evidence="3" id="KW-0460">Magnesium</keyword>
<evidence type="ECO:0000256" key="3">
    <source>
        <dbReference type="PIRSR" id="PIRSR605502-1"/>
    </source>
</evidence>
<proteinExistence type="inferred from homology"/>
<accession>A0A1G5VZ30</accession>
<evidence type="ECO:0000313" key="5">
    <source>
        <dbReference type="Proteomes" id="UP000199689"/>
    </source>
</evidence>
<dbReference type="PANTHER" id="PTHR16222:SF24">
    <property type="entry name" value="ADP-RIBOSYLHYDROLASE ARH3"/>
    <property type="match status" value="1"/>
</dbReference>
<protein>
    <submittedName>
        <fullName evidence="4">ADP-ribosylglycohydrolase</fullName>
    </submittedName>
</protein>
<dbReference type="InterPro" id="IPR036705">
    <property type="entry name" value="Ribosyl_crysJ1_sf"/>
</dbReference>
<evidence type="ECO:0000256" key="2">
    <source>
        <dbReference type="ARBA" id="ARBA00022801"/>
    </source>
</evidence>